<accession>A0A9W8I9Q0</accession>
<dbReference type="GO" id="GO:0005737">
    <property type="term" value="C:cytoplasm"/>
    <property type="evidence" value="ECO:0007669"/>
    <property type="project" value="TreeGrafter"/>
</dbReference>
<evidence type="ECO:0000256" key="3">
    <source>
        <dbReference type="ARBA" id="ARBA00022840"/>
    </source>
</evidence>
<dbReference type="InterPro" id="IPR027417">
    <property type="entry name" value="P-loop_NTPase"/>
</dbReference>
<comment type="catalytic activity">
    <reaction evidence="4">
        <text>Couples ATP hydrolysis with the unwinding of duplex DNA by translocating in the 3'-5' direction.</text>
        <dbReference type="EC" id="5.6.2.4"/>
    </reaction>
</comment>
<evidence type="ECO:0000256" key="2">
    <source>
        <dbReference type="ARBA" id="ARBA00022741"/>
    </source>
</evidence>
<proteinExistence type="inferred from homology"/>
<dbReference type="PROSITE" id="PS51192">
    <property type="entry name" value="HELICASE_ATP_BIND_1"/>
    <property type="match status" value="1"/>
</dbReference>
<evidence type="ECO:0000259" key="7">
    <source>
        <dbReference type="PROSITE" id="PS51194"/>
    </source>
</evidence>
<dbReference type="GO" id="GO:0009378">
    <property type="term" value="F:four-way junction helicase activity"/>
    <property type="evidence" value="ECO:0007669"/>
    <property type="project" value="TreeGrafter"/>
</dbReference>
<comment type="caution">
    <text evidence="8">The sequence shown here is derived from an EMBL/GenBank/DDBJ whole genome shotgun (WGS) entry which is preliminary data.</text>
</comment>
<keyword evidence="3" id="KW-0067">ATP-binding</keyword>
<dbReference type="InterPro" id="IPR014001">
    <property type="entry name" value="Helicase_ATP-bd"/>
</dbReference>
<feature type="domain" description="Helicase C-terminal" evidence="7">
    <location>
        <begin position="254"/>
        <end position="412"/>
    </location>
</feature>
<dbReference type="AlphaFoldDB" id="A0A9W8I9Q0"/>
<dbReference type="Proteomes" id="UP001139887">
    <property type="component" value="Unassembled WGS sequence"/>
</dbReference>
<feature type="domain" description="Helicase ATP-binding" evidence="6">
    <location>
        <begin position="56"/>
        <end position="215"/>
    </location>
</feature>
<dbReference type="SMART" id="SM00490">
    <property type="entry name" value="HELICc"/>
    <property type="match status" value="1"/>
</dbReference>
<gene>
    <name evidence="8" type="ORF">IWW36_004460</name>
</gene>
<dbReference type="GO" id="GO:0000724">
    <property type="term" value="P:double-strand break repair via homologous recombination"/>
    <property type="evidence" value="ECO:0007669"/>
    <property type="project" value="TreeGrafter"/>
</dbReference>
<comment type="similarity">
    <text evidence="1">Belongs to the helicase family. RecQ subfamily.</text>
</comment>
<dbReference type="PANTHER" id="PTHR13710">
    <property type="entry name" value="DNA HELICASE RECQ FAMILY MEMBER"/>
    <property type="match status" value="1"/>
</dbReference>
<evidence type="ECO:0000256" key="4">
    <source>
        <dbReference type="ARBA" id="ARBA00034617"/>
    </source>
</evidence>
<dbReference type="Gene3D" id="3.40.50.300">
    <property type="entry name" value="P-loop containing nucleotide triphosphate hydrolases"/>
    <property type="match status" value="2"/>
</dbReference>
<evidence type="ECO:0000313" key="9">
    <source>
        <dbReference type="Proteomes" id="UP001139887"/>
    </source>
</evidence>
<dbReference type="GO" id="GO:0003676">
    <property type="term" value="F:nucleic acid binding"/>
    <property type="evidence" value="ECO:0007669"/>
    <property type="project" value="InterPro"/>
</dbReference>
<evidence type="ECO:0000259" key="6">
    <source>
        <dbReference type="PROSITE" id="PS51192"/>
    </source>
</evidence>
<keyword evidence="2" id="KW-0547">Nucleotide-binding</keyword>
<feature type="non-terminal residue" evidence="8">
    <location>
        <position position="438"/>
    </location>
</feature>
<sequence length="438" mass="48484">MLPGSAHSSVPAIYPYFRATDLSSTIDASHRFYRSFKVVMGQEKEPTLHQQQVFSKIDTHPKASLLVVLPTGSGKSALFATTAYAVNGCVLVVVPFVALIEDHLNNRYNGVQAIAFGSPAFRACSSWAKTVVLIEPEQVICGAFTDWMRSGGGAAVEKIFIDESHELVLSTGYRNSMQCLKHCLPAHLPKILLSGTVPFRMQSQLEHALQEPLYVIRAPCNRTNIRHQVSWMASKSSALSELAKQLQRFTNHNSLDKSKCRYIVYAATTQHCQDVHQELCERGINALLFTSNLQADAAALYKQKPPSQQIRNAKQAIYSEWVSTSNCVVVATSAFGAGVDMEYVPAVFTYGPTYTNVQYLQQAGRGGRKRNSQCLSWVFTSNDLVAGLRRYVSNSKDEASISSYEQHVNFLQQPQSKCRRMLLSAEVDGTGHSCTLLD</sequence>
<dbReference type="Pfam" id="PF00271">
    <property type="entry name" value="Helicase_C"/>
    <property type="match status" value="1"/>
</dbReference>
<dbReference type="SUPFAM" id="SSF52540">
    <property type="entry name" value="P-loop containing nucleoside triphosphate hydrolases"/>
    <property type="match status" value="1"/>
</dbReference>
<dbReference type="InterPro" id="IPR001650">
    <property type="entry name" value="Helicase_C-like"/>
</dbReference>
<dbReference type="SMART" id="SM00487">
    <property type="entry name" value="DEXDc"/>
    <property type="match status" value="1"/>
</dbReference>
<keyword evidence="9" id="KW-1185">Reference proteome</keyword>
<dbReference type="EMBL" id="JANBUW010000598">
    <property type="protein sequence ID" value="KAJ2846205.1"/>
    <property type="molecule type" value="Genomic_DNA"/>
</dbReference>
<name>A0A9W8I9Q0_9FUNG</name>
<evidence type="ECO:0000256" key="1">
    <source>
        <dbReference type="ARBA" id="ARBA00005446"/>
    </source>
</evidence>
<dbReference type="GO" id="GO:0043138">
    <property type="term" value="F:3'-5' DNA helicase activity"/>
    <property type="evidence" value="ECO:0007669"/>
    <property type="project" value="UniProtKB-EC"/>
</dbReference>
<dbReference type="InterPro" id="IPR011545">
    <property type="entry name" value="DEAD/DEAH_box_helicase_dom"/>
</dbReference>
<organism evidence="8 9">
    <name type="scientific">Coemansia brasiliensis</name>
    <dbReference type="NCBI Taxonomy" id="2650707"/>
    <lineage>
        <taxon>Eukaryota</taxon>
        <taxon>Fungi</taxon>
        <taxon>Fungi incertae sedis</taxon>
        <taxon>Zoopagomycota</taxon>
        <taxon>Kickxellomycotina</taxon>
        <taxon>Kickxellomycetes</taxon>
        <taxon>Kickxellales</taxon>
        <taxon>Kickxellaceae</taxon>
        <taxon>Coemansia</taxon>
    </lineage>
</organism>
<dbReference type="PROSITE" id="PS51194">
    <property type="entry name" value="HELICASE_CTER"/>
    <property type="match status" value="1"/>
</dbReference>
<dbReference type="Pfam" id="PF00270">
    <property type="entry name" value="DEAD"/>
    <property type="match status" value="1"/>
</dbReference>
<dbReference type="GO" id="GO:0005524">
    <property type="term" value="F:ATP binding"/>
    <property type="evidence" value="ECO:0007669"/>
    <property type="project" value="UniProtKB-KW"/>
</dbReference>
<dbReference type="PANTHER" id="PTHR13710:SF154">
    <property type="entry name" value="RECQ HELICASE, PUTATIVE (AFU_ORTHOLOGUE AFUA_6G14720)-RELATED"/>
    <property type="match status" value="1"/>
</dbReference>
<reference evidence="8" key="1">
    <citation type="submission" date="2022-07" db="EMBL/GenBank/DDBJ databases">
        <title>Phylogenomic reconstructions and comparative analyses of Kickxellomycotina fungi.</title>
        <authorList>
            <person name="Reynolds N.K."/>
            <person name="Stajich J.E."/>
            <person name="Barry K."/>
            <person name="Grigoriev I.V."/>
            <person name="Crous P."/>
            <person name="Smith M.E."/>
        </authorList>
    </citation>
    <scope>NUCLEOTIDE SEQUENCE</scope>
    <source>
        <strain evidence="8">NRRL 1566</strain>
    </source>
</reference>
<protein>
    <recommendedName>
        <fullName evidence="5">DNA 3'-5' helicase</fullName>
        <ecNumber evidence="5">5.6.2.4</ecNumber>
    </recommendedName>
</protein>
<dbReference type="EC" id="5.6.2.4" evidence="5"/>
<dbReference type="OrthoDB" id="10261556at2759"/>
<evidence type="ECO:0000256" key="5">
    <source>
        <dbReference type="ARBA" id="ARBA00034808"/>
    </source>
</evidence>
<dbReference type="GO" id="GO:0005694">
    <property type="term" value="C:chromosome"/>
    <property type="evidence" value="ECO:0007669"/>
    <property type="project" value="TreeGrafter"/>
</dbReference>
<evidence type="ECO:0000313" key="8">
    <source>
        <dbReference type="EMBL" id="KAJ2846205.1"/>
    </source>
</evidence>